<evidence type="ECO:0000256" key="1">
    <source>
        <dbReference type="ARBA" id="ARBA00001954"/>
    </source>
</evidence>
<accession>A0A5C4RAQ1</accession>
<evidence type="ECO:0000256" key="3">
    <source>
        <dbReference type="ARBA" id="ARBA00023194"/>
    </source>
</evidence>
<evidence type="ECO:0000313" key="6">
    <source>
        <dbReference type="Proteomes" id="UP000304880"/>
    </source>
</evidence>
<dbReference type="GO" id="GO:0017000">
    <property type="term" value="P:antibiotic biosynthetic process"/>
    <property type="evidence" value="ECO:0007669"/>
    <property type="project" value="UniProtKB-KW"/>
</dbReference>
<gene>
    <name evidence="5" type="ORF">FHD67_01795</name>
</gene>
<sequence>MRIPMSYNILRHRDHPGGLTDPGLLATIREDLARDGWTLLRGFQPDMEAFSGVVTTLCRRVTFDPARSHTTDTTQMVDAGLGPIGLHIENGNTPRCPDIVTFFAQTAAFEGSQTTICDGRVVWDRFDDAQKARWSQRMTVERVLPEALWKRYLANEHPAISDPAQVTMEHVLQFKAAIPDQDFALHPDGSLTYRLTLDPVRPSALGGETRGFANAVLGPSHNYQPPRYAMADGTEVTPEEIEEIRALAEEVTHEINWQDGDIAILDNTRVMHGRRAIADANRNLFIGMGTI</sequence>
<dbReference type="InterPro" id="IPR003819">
    <property type="entry name" value="TauD/TfdA-like"/>
</dbReference>
<dbReference type="Pfam" id="PF02668">
    <property type="entry name" value="TauD"/>
    <property type="match status" value="1"/>
</dbReference>
<proteinExistence type="predicted"/>
<evidence type="ECO:0000313" key="5">
    <source>
        <dbReference type="EMBL" id="TNH40989.1"/>
    </source>
</evidence>
<dbReference type="AlphaFoldDB" id="A0A5C4RAQ1"/>
<dbReference type="Proteomes" id="UP000304880">
    <property type="component" value="Unassembled WGS sequence"/>
</dbReference>
<evidence type="ECO:0000259" key="4">
    <source>
        <dbReference type="Pfam" id="PF02668"/>
    </source>
</evidence>
<evidence type="ECO:0000256" key="2">
    <source>
        <dbReference type="ARBA" id="ARBA00023002"/>
    </source>
</evidence>
<dbReference type="PANTHER" id="PTHR10696:SF56">
    <property type="entry name" value="TAUD_TFDA-LIKE DOMAIN-CONTAINING PROTEIN"/>
    <property type="match status" value="1"/>
</dbReference>
<dbReference type="Gene3D" id="3.60.130.10">
    <property type="entry name" value="Clavaminate synthase-like"/>
    <property type="match status" value="1"/>
</dbReference>
<protein>
    <submittedName>
        <fullName evidence="5">TauD/TfdA family dioxygenase</fullName>
    </submittedName>
</protein>
<dbReference type="EMBL" id="VDDC01000004">
    <property type="protein sequence ID" value="TNH40989.1"/>
    <property type="molecule type" value="Genomic_DNA"/>
</dbReference>
<dbReference type="InterPro" id="IPR050411">
    <property type="entry name" value="AlphaKG_dependent_hydroxylases"/>
</dbReference>
<dbReference type="GO" id="GO:0016706">
    <property type="term" value="F:2-oxoglutarate-dependent dioxygenase activity"/>
    <property type="evidence" value="ECO:0007669"/>
    <property type="project" value="UniProtKB-ARBA"/>
</dbReference>
<keyword evidence="5" id="KW-0223">Dioxygenase</keyword>
<name>A0A5C4RAQ1_9RHOB</name>
<dbReference type="PANTHER" id="PTHR10696">
    <property type="entry name" value="GAMMA-BUTYROBETAINE HYDROXYLASE-RELATED"/>
    <property type="match status" value="1"/>
</dbReference>
<keyword evidence="6" id="KW-1185">Reference proteome</keyword>
<keyword evidence="2" id="KW-0560">Oxidoreductase</keyword>
<keyword evidence="3" id="KW-0045">Antibiotic biosynthesis</keyword>
<comment type="cofactor">
    <cofactor evidence="1">
        <name>Fe(2+)</name>
        <dbReference type="ChEBI" id="CHEBI:29033"/>
    </cofactor>
</comment>
<reference evidence="5 6" key="1">
    <citation type="submission" date="2019-06" db="EMBL/GenBank/DDBJ databases">
        <authorList>
            <person name="Li J."/>
        </authorList>
    </citation>
    <scope>NUCLEOTIDE SEQUENCE [LARGE SCALE GENOMIC DNA]</scope>
    <source>
        <strain evidence="5 6">CGMCC 1.8012</strain>
    </source>
</reference>
<feature type="domain" description="TauD/TfdA-like" evidence="4">
    <location>
        <begin position="20"/>
        <end position="284"/>
    </location>
</feature>
<dbReference type="SUPFAM" id="SSF51197">
    <property type="entry name" value="Clavaminate synthase-like"/>
    <property type="match status" value="1"/>
</dbReference>
<comment type="caution">
    <text evidence="5">The sequence shown here is derived from an EMBL/GenBank/DDBJ whole genome shotgun (WGS) entry which is preliminary data.</text>
</comment>
<dbReference type="InterPro" id="IPR042098">
    <property type="entry name" value="TauD-like_sf"/>
</dbReference>
<organism evidence="5 6">
    <name type="scientific">Paracoccus haeundaensis</name>
    <dbReference type="NCBI Taxonomy" id="225362"/>
    <lineage>
        <taxon>Bacteria</taxon>
        <taxon>Pseudomonadati</taxon>
        <taxon>Pseudomonadota</taxon>
        <taxon>Alphaproteobacteria</taxon>
        <taxon>Rhodobacterales</taxon>
        <taxon>Paracoccaceae</taxon>
        <taxon>Paracoccus</taxon>
    </lineage>
</organism>